<organism evidence="2 3">
    <name type="scientific">Strongylus vulgaris</name>
    <name type="common">Blood worm</name>
    <dbReference type="NCBI Taxonomy" id="40348"/>
    <lineage>
        <taxon>Eukaryota</taxon>
        <taxon>Metazoa</taxon>
        <taxon>Ecdysozoa</taxon>
        <taxon>Nematoda</taxon>
        <taxon>Chromadorea</taxon>
        <taxon>Rhabditida</taxon>
        <taxon>Rhabditina</taxon>
        <taxon>Rhabditomorpha</taxon>
        <taxon>Strongyloidea</taxon>
        <taxon>Strongylidae</taxon>
        <taxon>Strongylus</taxon>
    </lineage>
</organism>
<accession>A0A3P7ITS6</accession>
<evidence type="ECO:0000313" key="3">
    <source>
        <dbReference type="Proteomes" id="UP000270094"/>
    </source>
</evidence>
<dbReference type="InterPro" id="IPR021148">
    <property type="entry name" value="Polysacc_synth_dom"/>
</dbReference>
<evidence type="ECO:0000259" key="1">
    <source>
        <dbReference type="Pfam" id="PF04669"/>
    </source>
</evidence>
<gene>
    <name evidence="2" type="ORF">SVUK_LOCUS11349</name>
</gene>
<name>A0A3P7ITS6_STRVU</name>
<evidence type="ECO:0000313" key="2">
    <source>
        <dbReference type="EMBL" id="VDM76351.1"/>
    </source>
</evidence>
<protein>
    <recommendedName>
        <fullName evidence="1">Polysaccharide biosynthesis domain-containing protein</fullName>
    </recommendedName>
</protein>
<keyword evidence="3" id="KW-1185">Reference proteome</keyword>
<dbReference type="PANTHER" id="PTHR13410:SF9">
    <property type="entry name" value="PROTEIN PBDC1"/>
    <property type="match status" value="1"/>
</dbReference>
<dbReference type="InterPro" id="IPR023139">
    <property type="entry name" value="PBDC1-like_dom_sf"/>
</dbReference>
<dbReference type="Proteomes" id="UP000270094">
    <property type="component" value="Unassembled WGS sequence"/>
</dbReference>
<dbReference type="PANTHER" id="PTHR13410">
    <property type="entry name" value="PROTEIN PBDC1"/>
    <property type="match status" value="1"/>
</dbReference>
<sequence>MDEIDYGDASKYANDAAIEMAWATKAAERANVHMNLLMCCDTRALRLNKLQDVIHTSFRNSFPDLDVHKVTEVELKHDGMKEKWHEFCEHFKEVCFSCHIFFCITAVFIICEIKFINMKHDSKPTAFSEV</sequence>
<dbReference type="OrthoDB" id="10248897at2759"/>
<dbReference type="InterPro" id="IPR008476">
    <property type="entry name" value="PBDC1_metazoa/fungi"/>
</dbReference>
<dbReference type="GO" id="GO:0005737">
    <property type="term" value="C:cytoplasm"/>
    <property type="evidence" value="ECO:0007669"/>
    <property type="project" value="TreeGrafter"/>
</dbReference>
<dbReference type="AlphaFoldDB" id="A0A3P7ITS6"/>
<dbReference type="EMBL" id="UYYB01096826">
    <property type="protein sequence ID" value="VDM76351.1"/>
    <property type="molecule type" value="Genomic_DNA"/>
</dbReference>
<proteinExistence type="predicted"/>
<dbReference type="Gene3D" id="1.10.3560.10">
    <property type="entry name" value="yst0336 like domain"/>
    <property type="match status" value="1"/>
</dbReference>
<dbReference type="Pfam" id="PF04669">
    <property type="entry name" value="PBDC1"/>
    <property type="match status" value="1"/>
</dbReference>
<feature type="domain" description="Polysaccharide biosynthesis" evidence="1">
    <location>
        <begin position="18"/>
        <end position="94"/>
    </location>
</feature>
<reference evidence="2 3" key="1">
    <citation type="submission" date="2018-11" db="EMBL/GenBank/DDBJ databases">
        <authorList>
            <consortium name="Pathogen Informatics"/>
        </authorList>
    </citation>
    <scope>NUCLEOTIDE SEQUENCE [LARGE SCALE GENOMIC DNA]</scope>
</reference>